<dbReference type="SMART" id="SM00240">
    <property type="entry name" value="FHA"/>
    <property type="match status" value="1"/>
</dbReference>
<dbReference type="Gene3D" id="1.20.5.170">
    <property type="match status" value="1"/>
</dbReference>
<feature type="compositionally biased region" description="Polar residues" evidence="7">
    <location>
        <begin position="255"/>
        <end position="269"/>
    </location>
</feature>
<feature type="region of interest" description="Disordered" evidence="7">
    <location>
        <begin position="664"/>
        <end position="737"/>
    </location>
</feature>
<keyword evidence="4 6" id="KW-0175">Coiled coil</keyword>
<dbReference type="InterPro" id="IPR000253">
    <property type="entry name" value="FHA_dom"/>
</dbReference>
<dbReference type="Gene3D" id="1.20.5.340">
    <property type="match status" value="1"/>
</dbReference>
<dbReference type="OrthoDB" id="4096268at2759"/>
<dbReference type="CDD" id="cd00060">
    <property type="entry name" value="FHA"/>
    <property type="match status" value="1"/>
</dbReference>
<evidence type="ECO:0000259" key="8">
    <source>
        <dbReference type="PROSITE" id="PS50006"/>
    </source>
</evidence>
<dbReference type="SUPFAM" id="SSF49879">
    <property type="entry name" value="SMAD/FHA domain"/>
    <property type="match status" value="1"/>
</dbReference>
<gene>
    <name evidence="9" type="ORF">BD626DRAFT_483121</name>
</gene>
<evidence type="ECO:0000256" key="7">
    <source>
        <dbReference type="SAM" id="MobiDB-lite"/>
    </source>
</evidence>
<accession>A0A550CP47</accession>
<keyword evidence="10" id="KW-1185">Reference proteome</keyword>
<feature type="coiled-coil region" evidence="6">
    <location>
        <begin position="402"/>
        <end position="464"/>
    </location>
</feature>
<evidence type="ECO:0000256" key="6">
    <source>
        <dbReference type="SAM" id="Coils"/>
    </source>
</evidence>
<dbReference type="STRING" id="97359.A0A550CP47"/>
<evidence type="ECO:0000256" key="2">
    <source>
        <dbReference type="ARBA" id="ARBA00022741"/>
    </source>
</evidence>
<dbReference type="AlphaFoldDB" id="A0A550CP47"/>
<dbReference type="PROSITE" id="PS50006">
    <property type="entry name" value="FHA_DOMAIN"/>
    <property type="match status" value="1"/>
</dbReference>
<feature type="compositionally biased region" description="Polar residues" evidence="7">
    <location>
        <begin position="300"/>
        <end position="314"/>
    </location>
</feature>
<dbReference type="PANTHER" id="PTHR37739:SF16">
    <property type="entry name" value="KINESIN-LIKE PROTEIN"/>
    <property type="match status" value="1"/>
</dbReference>
<organism evidence="9 10">
    <name type="scientific">Schizophyllum amplum</name>
    <dbReference type="NCBI Taxonomy" id="97359"/>
    <lineage>
        <taxon>Eukaryota</taxon>
        <taxon>Fungi</taxon>
        <taxon>Dikarya</taxon>
        <taxon>Basidiomycota</taxon>
        <taxon>Agaricomycotina</taxon>
        <taxon>Agaricomycetes</taxon>
        <taxon>Agaricomycetidae</taxon>
        <taxon>Agaricales</taxon>
        <taxon>Schizophyllaceae</taxon>
        <taxon>Schizophyllum</taxon>
    </lineage>
</organism>
<evidence type="ECO:0000256" key="5">
    <source>
        <dbReference type="ARBA" id="ARBA00023175"/>
    </source>
</evidence>
<feature type="region of interest" description="Disordered" evidence="7">
    <location>
        <begin position="170"/>
        <end position="208"/>
    </location>
</feature>
<evidence type="ECO:0000256" key="3">
    <source>
        <dbReference type="ARBA" id="ARBA00022840"/>
    </source>
</evidence>
<keyword evidence="1" id="KW-0493">Microtubule</keyword>
<sequence>MADDEVQYLGMRPAALLDSLPLTSAKHRPVTGLALHVESSEREPASRMLFRSTSTNEVQIGRRHSDDTDRADDSKALFGCPVVSRKHAVLVFSEDTGNAYIVDKGSHHGTYMRRRGESGLPRRLEAEQSVLLRDGDTITLGKTVGRSSQDRVTPVVFRIELLYGTIDSMTPEDSPIASNTGTPPKRISSSLLSRRGSGRFSARDLVSDDDQDVVEIEQPRARRADLRNIISHISDSLSYCKPASDIADMDDDGSISDSARSSPMDLSSPSPRPASVDFPRSAPATDGPGSQEFAQRQRVDTQASWPAFTVNRSPSPEDLSLEDMDEDELSEESPQPEPVQFGAQVPNDDETLRKRIDELQAEMARLQAHRRKIKSKFNANTHAISKRLAVLDSKASMAKVQFSQLSGKLDAVEEQYREANERLNTSSGRMDGLDGRVNGFDERADDLDKRVGRLDDLNARMEDRLEDDSERISSVQDGVTELRQELMEVDGRQEDLQGHYDALKERQGELREEQGELRDEVKDLRHRAALAEEAHAALLAKHEALQRQYAALDGVVGCMRGELDNVVQGDMSTLEARVAVLDVRANAAEATEEGRVSPEELINELKALRAAAEQRAEADAERSSAHAERIAAETARLSAESENVRAAMAELKQLQAEVRADIARASQTKGPAPLSSKRKRNDEDEGIDGEEEEMLPGSQATTQEDLSLLSDASDADEAGRTVNRAGRPKTKRPRQVSGTIARTAVTATVGAALTWTALAYC</sequence>
<dbReference type="PANTHER" id="PTHR37739">
    <property type="entry name" value="KINESIN-LIKE PROTEIN KIN-12D"/>
    <property type="match status" value="1"/>
</dbReference>
<dbReference type="Pfam" id="PF00498">
    <property type="entry name" value="FHA"/>
    <property type="match status" value="1"/>
</dbReference>
<evidence type="ECO:0000256" key="1">
    <source>
        <dbReference type="ARBA" id="ARBA00022701"/>
    </source>
</evidence>
<dbReference type="SUPFAM" id="SSF90257">
    <property type="entry name" value="Myosin rod fragments"/>
    <property type="match status" value="1"/>
</dbReference>
<dbReference type="Proteomes" id="UP000320762">
    <property type="component" value="Unassembled WGS sequence"/>
</dbReference>
<proteinExistence type="predicted"/>
<feature type="compositionally biased region" description="Basic and acidic residues" evidence="7">
    <location>
        <begin position="616"/>
        <end position="631"/>
    </location>
</feature>
<dbReference type="InterPro" id="IPR008984">
    <property type="entry name" value="SMAD_FHA_dom_sf"/>
</dbReference>
<feature type="coiled-coil region" evidence="6">
    <location>
        <begin position="493"/>
        <end position="548"/>
    </location>
</feature>
<dbReference type="GO" id="GO:0005874">
    <property type="term" value="C:microtubule"/>
    <property type="evidence" value="ECO:0007669"/>
    <property type="project" value="UniProtKB-KW"/>
</dbReference>
<keyword evidence="3" id="KW-0067">ATP-binding</keyword>
<feature type="compositionally biased region" description="Acidic residues" evidence="7">
    <location>
        <begin position="683"/>
        <end position="694"/>
    </location>
</feature>
<keyword evidence="2" id="KW-0547">Nucleotide-binding</keyword>
<evidence type="ECO:0000256" key="4">
    <source>
        <dbReference type="ARBA" id="ARBA00023054"/>
    </source>
</evidence>
<dbReference type="Gene3D" id="2.60.200.20">
    <property type="match status" value="1"/>
</dbReference>
<evidence type="ECO:0000313" key="9">
    <source>
        <dbReference type="EMBL" id="TRM66571.1"/>
    </source>
</evidence>
<feature type="region of interest" description="Disordered" evidence="7">
    <location>
        <begin position="244"/>
        <end position="349"/>
    </location>
</feature>
<keyword evidence="5" id="KW-0505">Motor protein</keyword>
<evidence type="ECO:0000313" key="10">
    <source>
        <dbReference type="Proteomes" id="UP000320762"/>
    </source>
</evidence>
<feature type="compositionally biased region" description="Acidic residues" evidence="7">
    <location>
        <begin position="319"/>
        <end position="331"/>
    </location>
</feature>
<feature type="domain" description="FHA" evidence="8">
    <location>
        <begin position="58"/>
        <end position="117"/>
    </location>
</feature>
<reference evidence="9 10" key="1">
    <citation type="journal article" date="2019" name="New Phytol.">
        <title>Comparative genomics reveals unique wood-decay strategies and fruiting body development in the Schizophyllaceae.</title>
        <authorList>
            <person name="Almasi E."/>
            <person name="Sahu N."/>
            <person name="Krizsan K."/>
            <person name="Balint B."/>
            <person name="Kovacs G.M."/>
            <person name="Kiss B."/>
            <person name="Cseklye J."/>
            <person name="Drula E."/>
            <person name="Henrissat B."/>
            <person name="Nagy I."/>
            <person name="Chovatia M."/>
            <person name="Adam C."/>
            <person name="LaButti K."/>
            <person name="Lipzen A."/>
            <person name="Riley R."/>
            <person name="Grigoriev I.V."/>
            <person name="Nagy L.G."/>
        </authorList>
    </citation>
    <scope>NUCLEOTIDE SEQUENCE [LARGE SCALE GENOMIC DNA]</scope>
    <source>
        <strain evidence="9 10">NL-1724</strain>
    </source>
</reference>
<protein>
    <recommendedName>
        <fullName evidence="8">FHA domain-containing protein</fullName>
    </recommendedName>
</protein>
<feature type="region of interest" description="Disordered" evidence="7">
    <location>
        <begin position="616"/>
        <end position="638"/>
    </location>
</feature>
<comment type="caution">
    <text evidence="9">The sequence shown here is derived from an EMBL/GenBank/DDBJ whole genome shotgun (WGS) entry which is preliminary data.</text>
</comment>
<feature type="coiled-coil region" evidence="6">
    <location>
        <begin position="349"/>
        <end position="376"/>
    </location>
</feature>
<feature type="compositionally biased region" description="Low complexity" evidence="7">
    <location>
        <begin position="186"/>
        <end position="200"/>
    </location>
</feature>
<dbReference type="InterPro" id="IPR044986">
    <property type="entry name" value="KIF15/KIN-12"/>
</dbReference>
<dbReference type="EMBL" id="VDMD01000003">
    <property type="protein sequence ID" value="TRM66571.1"/>
    <property type="molecule type" value="Genomic_DNA"/>
</dbReference>
<dbReference type="GO" id="GO:0005524">
    <property type="term" value="F:ATP binding"/>
    <property type="evidence" value="ECO:0007669"/>
    <property type="project" value="UniProtKB-KW"/>
</dbReference>
<name>A0A550CP47_9AGAR</name>